<dbReference type="InterPro" id="IPR012677">
    <property type="entry name" value="Nucleotide-bd_a/b_plait_sf"/>
</dbReference>
<dbReference type="Proteomes" id="UP000694892">
    <property type="component" value="Chromosome 6L"/>
</dbReference>
<dbReference type="InterPro" id="IPR035979">
    <property type="entry name" value="RBD_domain_sf"/>
</dbReference>
<evidence type="ECO:0008006" key="3">
    <source>
        <dbReference type="Google" id="ProtNLM"/>
    </source>
</evidence>
<organism evidence="1 2">
    <name type="scientific">Xenopus laevis</name>
    <name type="common">African clawed frog</name>
    <dbReference type="NCBI Taxonomy" id="8355"/>
    <lineage>
        <taxon>Eukaryota</taxon>
        <taxon>Metazoa</taxon>
        <taxon>Chordata</taxon>
        <taxon>Craniata</taxon>
        <taxon>Vertebrata</taxon>
        <taxon>Euteleostomi</taxon>
        <taxon>Amphibia</taxon>
        <taxon>Batrachia</taxon>
        <taxon>Anura</taxon>
        <taxon>Pipoidea</taxon>
        <taxon>Pipidae</taxon>
        <taxon>Xenopodinae</taxon>
        <taxon>Xenopus</taxon>
        <taxon>Xenopus</taxon>
    </lineage>
</organism>
<evidence type="ECO:0000313" key="1">
    <source>
        <dbReference type="EMBL" id="OCT76334.1"/>
    </source>
</evidence>
<evidence type="ECO:0000313" key="2">
    <source>
        <dbReference type="Proteomes" id="UP000694892"/>
    </source>
</evidence>
<dbReference type="Gene3D" id="3.30.70.330">
    <property type="match status" value="1"/>
</dbReference>
<gene>
    <name evidence="1" type="ORF">XELAEV_18031533mg</name>
</gene>
<reference evidence="2" key="1">
    <citation type="journal article" date="2016" name="Nature">
        <title>Genome evolution in the allotetraploid frog Xenopus laevis.</title>
        <authorList>
            <person name="Session A.M."/>
            <person name="Uno Y."/>
            <person name="Kwon T."/>
            <person name="Chapman J.A."/>
            <person name="Toyoda A."/>
            <person name="Takahashi S."/>
            <person name="Fukui A."/>
            <person name="Hikosaka A."/>
            <person name="Suzuki A."/>
            <person name="Kondo M."/>
            <person name="van Heeringen S.J."/>
            <person name="Quigley I."/>
            <person name="Heinz S."/>
            <person name="Ogino H."/>
            <person name="Ochi H."/>
            <person name="Hellsten U."/>
            <person name="Lyons J.B."/>
            <person name="Simakov O."/>
            <person name="Putnam N."/>
            <person name="Stites J."/>
            <person name="Kuroki Y."/>
            <person name="Tanaka T."/>
            <person name="Michiue T."/>
            <person name="Watanabe M."/>
            <person name="Bogdanovic O."/>
            <person name="Lister R."/>
            <person name="Georgiou G."/>
            <person name="Paranjpe S.S."/>
            <person name="van Kruijsbergen I."/>
            <person name="Shu S."/>
            <person name="Carlson J."/>
            <person name="Kinoshita T."/>
            <person name="Ohta Y."/>
            <person name="Mawaribuchi S."/>
            <person name="Jenkins J."/>
            <person name="Grimwood J."/>
            <person name="Schmutz J."/>
            <person name="Mitros T."/>
            <person name="Mozaffari S.V."/>
            <person name="Suzuki Y."/>
            <person name="Haramoto Y."/>
            <person name="Yamamoto T.S."/>
            <person name="Takagi C."/>
            <person name="Heald R."/>
            <person name="Miller K."/>
            <person name="Haudenschild C."/>
            <person name="Kitzman J."/>
            <person name="Nakayama T."/>
            <person name="Izutsu Y."/>
            <person name="Robert J."/>
            <person name="Fortriede J."/>
            <person name="Burns K."/>
            <person name="Lotay V."/>
            <person name="Karimi K."/>
            <person name="Yasuoka Y."/>
            <person name="Dichmann D.S."/>
            <person name="Flajnik M.F."/>
            <person name="Houston D.W."/>
            <person name="Shendure J."/>
            <person name="DuPasquier L."/>
            <person name="Vize P.D."/>
            <person name="Zorn A.M."/>
            <person name="Ito M."/>
            <person name="Marcotte E.M."/>
            <person name="Wallingford J.B."/>
            <person name="Ito Y."/>
            <person name="Asashima M."/>
            <person name="Ueno N."/>
            <person name="Matsuda Y."/>
            <person name="Veenstra G.J."/>
            <person name="Fujiyama A."/>
            <person name="Harland R.M."/>
            <person name="Taira M."/>
            <person name="Rokhsar D.S."/>
        </authorList>
    </citation>
    <scope>NUCLEOTIDE SEQUENCE [LARGE SCALE GENOMIC DNA]</scope>
    <source>
        <strain evidence="2">J</strain>
    </source>
</reference>
<name>A0A974CMR5_XENLA</name>
<sequence length="101" mass="11519">MQFENPHDAAEAVQALNWKTLYGNCVKVKFAIRGRYGTHAQGLSPLQKKKHTWISSVSEPLPTEGTPINTPFTGMELNVTIKFWPECAKNGHRNKTWYFNN</sequence>
<protein>
    <recommendedName>
        <fullName evidence="3">RRM domain-containing protein</fullName>
    </recommendedName>
</protein>
<accession>A0A974CMR5</accession>
<dbReference type="AlphaFoldDB" id="A0A974CMR5"/>
<dbReference type="GO" id="GO:0003676">
    <property type="term" value="F:nucleic acid binding"/>
    <property type="evidence" value="ECO:0007669"/>
    <property type="project" value="InterPro"/>
</dbReference>
<dbReference type="EMBL" id="CM004476">
    <property type="protein sequence ID" value="OCT76334.1"/>
    <property type="molecule type" value="Genomic_DNA"/>
</dbReference>
<proteinExistence type="predicted"/>
<dbReference type="SUPFAM" id="SSF54928">
    <property type="entry name" value="RNA-binding domain, RBD"/>
    <property type="match status" value="1"/>
</dbReference>